<dbReference type="InterPro" id="IPR001387">
    <property type="entry name" value="Cro/C1-type_HTH"/>
</dbReference>
<dbReference type="GO" id="GO:0003677">
    <property type="term" value="F:DNA binding"/>
    <property type="evidence" value="ECO:0007669"/>
    <property type="project" value="InterPro"/>
</dbReference>
<dbReference type="Gene3D" id="1.10.260.40">
    <property type="entry name" value="lambda repressor-like DNA-binding domains"/>
    <property type="match status" value="1"/>
</dbReference>
<protein>
    <submittedName>
        <fullName evidence="2">Helix-turn-helix domain-containing protein</fullName>
    </submittedName>
</protein>
<dbReference type="AlphaFoldDB" id="A0A9D2KSY2"/>
<dbReference type="SUPFAM" id="SSF47413">
    <property type="entry name" value="lambda repressor-like DNA-binding domains"/>
    <property type="match status" value="1"/>
</dbReference>
<evidence type="ECO:0000259" key="1">
    <source>
        <dbReference type="Pfam" id="PF01381"/>
    </source>
</evidence>
<sequence length="76" mass="9149">MIHTGWLIREILRKQGHTVTWFATQLCCTRSNVYKIFRKANIDVELLWRISQVLDYNFFSELSSIYQKNPQLIDEK</sequence>
<accession>A0A9D2KSY2</accession>
<gene>
    <name evidence="2" type="ORF">H9785_07260</name>
</gene>
<dbReference type="EMBL" id="DWZE01000084">
    <property type="protein sequence ID" value="HJA83747.1"/>
    <property type="molecule type" value="Genomic_DNA"/>
</dbReference>
<organism evidence="2 3">
    <name type="scientific">Candidatus Bacteroides intestinavium</name>
    <dbReference type="NCBI Taxonomy" id="2838469"/>
    <lineage>
        <taxon>Bacteria</taxon>
        <taxon>Pseudomonadati</taxon>
        <taxon>Bacteroidota</taxon>
        <taxon>Bacteroidia</taxon>
        <taxon>Bacteroidales</taxon>
        <taxon>Bacteroidaceae</taxon>
        <taxon>Bacteroides</taxon>
    </lineage>
</organism>
<dbReference type="Pfam" id="PF01381">
    <property type="entry name" value="HTH_3"/>
    <property type="match status" value="1"/>
</dbReference>
<feature type="domain" description="HTH cro/C1-type" evidence="1">
    <location>
        <begin position="8"/>
        <end position="57"/>
    </location>
</feature>
<evidence type="ECO:0000313" key="3">
    <source>
        <dbReference type="Proteomes" id="UP000823860"/>
    </source>
</evidence>
<dbReference type="InterPro" id="IPR010982">
    <property type="entry name" value="Lambda_DNA-bd_dom_sf"/>
</dbReference>
<reference evidence="2" key="1">
    <citation type="journal article" date="2021" name="PeerJ">
        <title>Extensive microbial diversity within the chicken gut microbiome revealed by metagenomics and culture.</title>
        <authorList>
            <person name="Gilroy R."/>
            <person name="Ravi A."/>
            <person name="Getino M."/>
            <person name="Pursley I."/>
            <person name="Horton D.L."/>
            <person name="Alikhan N.F."/>
            <person name="Baker D."/>
            <person name="Gharbi K."/>
            <person name="Hall N."/>
            <person name="Watson M."/>
            <person name="Adriaenssens E.M."/>
            <person name="Foster-Nyarko E."/>
            <person name="Jarju S."/>
            <person name="Secka A."/>
            <person name="Antonio M."/>
            <person name="Oren A."/>
            <person name="Chaudhuri R.R."/>
            <person name="La Ragione R."/>
            <person name="Hildebrand F."/>
            <person name="Pallen M.J."/>
        </authorList>
    </citation>
    <scope>NUCLEOTIDE SEQUENCE</scope>
    <source>
        <strain evidence="2">ChiHecec1B25-7008</strain>
    </source>
</reference>
<evidence type="ECO:0000313" key="2">
    <source>
        <dbReference type="EMBL" id="HJA83747.1"/>
    </source>
</evidence>
<comment type="caution">
    <text evidence="2">The sequence shown here is derived from an EMBL/GenBank/DDBJ whole genome shotgun (WGS) entry which is preliminary data.</text>
</comment>
<reference evidence="2" key="2">
    <citation type="submission" date="2021-04" db="EMBL/GenBank/DDBJ databases">
        <authorList>
            <person name="Gilroy R."/>
        </authorList>
    </citation>
    <scope>NUCLEOTIDE SEQUENCE</scope>
    <source>
        <strain evidence="2">ChiHecec1B25-7008</strain>
    </source>
</reference>
<proteinExistence type="predicted"/>
<name>A0A9D2KSY2_9BACE</name>
<dbReference type="Proteomes" id="UP000823860">
    <property type="component" value="Unassembled WGS sequence"/>
</dbReference>